<gene>
    <name evidence="1" type="ORF">LCGC14_2836380</name>
</gene>
<sequence length="195" mass="21556">MKIAKSSLILGLALVLIAGMSVGYFIKPSAPSEDHLAMIKNKSIAEQREAWIGIADSIRGELAMEGKYDCCLDKPCWYCIQKTPGHGEGAECTCRQDILNGEHPCGECIGEILEGHGEPELRPYFAKAIAHKVGEQHEAHLQDIIDDMYPEDDKIISVEGVELTFPKTFDEVLDRASVFSKRGYMLDESVAITIE</sequence>
<feature type="non-terminal residue" evidence="1">
    <location>
        <position position="195"/>
    </location>
</feature>
<accession>A0A0F8YCP1</accession>
<name>A0A0F8YCP1_9ZZZZ</name>
<reference evidence="1" key="1">
    <citation type="journal article" date="2015" name="Nature">
        <title>Complex archaea that bridge the gap between prokaryotes and eukaryotes.</title>
        <authorList>
            <person name="Spang A."/>
            <person name="Saw J.H."/>
            <person name="Jorgensen S.L."/>
            <person name="Zaremba-Niedzwiedzka K."/>
            <person name="Martijn J."/>
            <person name="Lind A.E."/>
            <person name="van Eijk R."/>
            <person name="Schleper C."/>
            <person name="Guy L."/>
            <person name="Ettema T.J."/>
        </authorList>
    </citation>
    <scope>NUCLEOTIDE SEQUENCE</scope>
</reference>
<proteinExistence type="predicted"/>
<organism evidence="1">
    <name type="scientific">marine sediment metagenome</name>
    <dbReference type="NCBI Taxonomy" id="412755"/>
    <lineage>
        <taxon>unclassified sequences</taxon>
        <taxon>metagenomes</taxon>
        <taxon>ecological metagenomes</taxon>
    </lineage>
</organism>
<evidence type="ECO:0000313" key="1">
    <source>
        <dbReference type="EMBL" id="KKK79153.1"/>
    </source>
</evidence>
<dbReference type="EMBL" id="LAZR01054159">
    <property type="protein sequence ID" value="KKK79153.1"/>
    <property type="molecule type" value="Genomic_DNA"/>
</dbReference>
<comment type="caution">
    <text evidence="1">The sequence shown here is derived from an EMBL/GenBank/DDBJ whole genome shotgun (WGS) entry which is preliminary data.</text>
</comment>
<dbReference type="AlphaFoldDB" id="A0A0F8YCP1"/>
<protein>
    <submittedName>
        <fullName evidence="1">Uncharacterized protein</fullName>
    </submittedName>
</protein>